<dbReference type="Gene3D" id="1.10.3210.10">
    <property type="entry name" value="Hypothetical protein af1432"/>
    <property type="match status" value="1"/>
</dbReference>
<dbReference type="Pfam" id="PF01966">
    <property type="entry name" value="HD"/>
    <property type="match status" value="1"/>
</dbReference>
<gene>
    <name evidence="2" type="ORF">IAA08_08195</name>
</gene>
<feature type="domain" description="HD/PDEase" evidence="1">
    <location>
        <begin position="29"/>
        <end position="158"/>
    </location>
</feature>
<dbReference type="Proteomes" id="UP000824024">
    <property type="component" value="Unassembled WGS sequence"/>
</dbReference>
<evidence type="ECO:0000259" key="1">
    <source>
        <dbReference type="SMART" id="SM00471"/>
    </source>
</evidence>
<name>A0A9D2IFZ3_9FIRM</name>
<sequence>MEYVDKVLRHPEYIRIQKKITSLEKDRIYCHHEIGHALDVARMAWIYCLEDWCKKGQSPENMEEQKELVYVCALLHDIGRASQYEEGIHHSKAGAAIAGQILKDISFPPEKSRIVLGIISGHHTGKKACEGEYAVLKEYICRADHDSRLCFWCGAGDTCKWKEEERNRTLRC</sequence>
<dbReference type="InterPro" id="IPR003607">
    <property type="entry name" value="HD/PDEase_dom"/>
</dbReference>
<protein>
    <submittedName>
        <fullName evidence="2">HD domain-containing protein</fullName>
    </submittedName>
</protein>
<accession>A0A9D2IFZ3</accession>
<evidence type="ECO:0000313" key="3">
    <source>
        <dbReference type="Proteomes" id="UP000824024"/>
    </source>
</evidence>
<dbReference type="EMBL" id="DXCH01000224">
    <property type="protein sequence ID" value="HIZ07899.1"/>
    <property type="molecule type" value="Genomic_DNA"/>
</dbReference>
<dbReference type="SMART" id="SM00471">
    <property type="entry name" value="HDc"/>
    <property type="match status" value="1"/>
</dbReference>
<evidence type="ECO:0000313" key="2">
    <source>
        <dbReference type="EMBL" id="HIZ07899.1"/>
    </source>
</evidence>
<dbReference type="SUPFAM" id="SSF109604">
    <property type="entry name" value="HD-domain/PDEase-like"/>
    <property type="match status" value="1"/>
</dbReference>
<organism evidence="2 3">
    <name type="scientific">Candidatus Eubacterium avistercoris</name>
    <dbReference type="NCBI Taxonomy" id="2838567"/>
    <lineage>
        <taxon>Bacteria</taxon>
        <taxon>Bacillati</taxon>
        <taxon>Bacillota</taxon>
        <taxon>Clostridia</taxon>
        <taxon>Eubacteriales</taxon>
        <taxon>Eubacteriaceae</taxon>
        <taxon>Eubacterium</taxon>
    </lineage>
</organism>
<dbReference type="InterPro" id="IPR006675">
    <property type="entry name" value="HDIG_dom"/>
</dbReference>
<dbReference type="NCBIfam" id="TIGR00277">
    <property type="entry name" value="HDIG"/>
    <property type="match status" value="1"/>
</dbReference>
<comment type="caution">
    <text evidence="2">The sequence shown here is derived from an EMBL/GenBank/DDBJ whole genome shotgun (WGS) entry which is preliminary data.</text>
</comment>
<reference evidence="2" key="1">
    <citation type="journal article" date="2021" name="PeerJ">
        <title>Extensive microbial diversity within the chicken gut microbiome revealed by metagenomics and culture.</title>
        <authorList>
            <person name="Gilroy R."/>
            <person name="Ravi A."/>
            <person name="Getino M."/>
            <person name="Pursley I."/>
            <person name="Horton D.L."/>
            <person name="Alikhan N.F."/>
            <person name="Baker D."/>
            <person name="Gharbi K."/>
            <person name="Hall N."/>
            <person name="Watson M."/>
            <person name="Adriaenssens E.M."/>
            <person name="Foster-Nyarko E."/>
            <person name="Jarju S."/>
            <person name="Secka A."/>
            <person name="Antonio M."/>
            <person name="Oren A."/>
            <person name="Chaudhuri R.R."/>
            <person name="La Ragione R."/>
            <person name="Hildebrand F."/>
            <person name="Pallen M.J."/>
        </authorList>
    </citation>
    <scope>NUCLEOTIDE SEQUENCE</scope>
    <source>
        <strain evidence="2">CHK192-9172</strain>
    </source>
</reference>
<reference evidence="2" key="2">
    <citation type="submission" date="2021-04" db="EMBL/GenBank/DDBJ databases">
        <authorList>
            <person name="Gilroy R."/>
        </authorList>
    </citation>
    <scope>NUCLEOTIDE SEQUENCE</scope>
    <source>
        <strain evidence="2">CHK192-9172</strain>
    </source>
</reference>
<dbReference type="AlphaFoldDB" id="A0A9D2IFZ3"/>
<proteinExistence type="predicted"/>
<dbReference type="InterPro" id="IPR006674">
    <property type="entry name" value="HD_domain"/>
</dbReference>